<reference evidence="2 3" key="1">
    <citation type="submission" date="2022-11" db="EMBL/GenBank/DDBJ databases">
        <title>Whole genome sequence of Eschrichtius robustus ER-17-0199.</title>
        <authorList>
            <person name="Bruniche-Olsen A."/>
            <person name="Black A.N."/>
            <person name="Fields C.J."/>
            <person name="Walden K."/>
            <person name="Dewoody J.A."/>
        </authorList>
    </citation>
    <scope>NUCLEOTIDE SEQUENCE [LARGE SCALE GENOMIC DNA]</scope>
    <source>
        <strain evidence="2">ER-17-0199</strain>
        <tissue evidence="2">Blubber</tissue>
    </source>
</reference>
<dbReference type="AlphaFoldDB" id="A0AB34GSM6"/>
<keyword evidence="3" id="KW-1185">Reference proteome</keyword>
<feature type="region of interest" description="Disordered" evidence="1">
    <location>
        <begin position="33"/>
        <end position="87"/>
    </location>
</feature>
<proteinExistence type="predicted"/>
<protein>
    <submittedName>
        <fullName evidence="2">Uncharacterized protein</fullName>
    </submittedName>
</protein>
<feature type="non-terminal residue" evidence="2">
    <location>
        <position position="129"/>
    </location>
</feature>
<comment type="caution">
    <text evidence="2">The sequence shown here is derived from an EMBL/GenBank/DDBJ whole genome shotgun (WGS) entry which is preliminary data.</text>
</comment>
<accession>A0AB34GSM6</accession>
<dbReference type="Proteomes" id="UP001159641">
    <property type="component" value="Unassembled WGS sequence"/>
</dbReference>
<dbReference type="EMBL" id="JAIQCJ010002141">
    <property type="protein sequence ID" value="KAJ8781670.1"/>
    <property type="molecule type" value="Genomic_DNA"/>
</dbReference>
<name>A0AB34GSM6_ESCRO</name>
<evidence type="ECO:0000313" key="3">
    <source>
        <dbReference type="Proteomes" id="UP001159641"/>
    </source>
</evidence>
<evidence type="ECO:0000313" key="2">
    <source>
        <dbReference type="EMBL" id="KAJ8781670.1"/>
    </source>
</evidence>
<organism evidence="2 3">
    <name type="scientific">Eschrichtius robustus</name>
    <name type="common">California gray whale</name>
    <name type="synonym">Eschrichtius gibbosus</name>
    <dbReference type="NCBI Taxonomy" id="9764"/>
    <lineage>
        <taxon>Eukaryota</taxon>
        <taxon>Metazoa</taxon>
        <taxon>Chordata</taxon>
        <taxon>Craniata</taxon>
        <taxon>Vertebrata</taxon>
        <taxon>Euteleostomi</taxon>
        <taxon>Mammalia</taxon>
        <taxon>Eutheria</taxon>
        <taxon>Laurasiatheria</taxon>
        <taxon>Artiodactyla</taxon>
        <taxon>Whippomorpha</taxon>
        <taxon>Cetacea</taxon>
        <taxon>Mysticeti</taxon>
        <taxon>Eschrichtiidae</taxon>
        <taxon>Eschrichtius</taxon>
    </lineage>
</organism>
<gene>
    <name evidence="2" type="ORF">J1605_010928</name>
</gene>
<sequence length="129" mass="13576">MAPRLEHQDPSTLPPILAVWGVGARLRRGRGLLERSPVPAERAQKHPSSSQSLISKPILRSKEPALPGEMAASRAGAGNTQGKPGASCSARKMVTIQAGCCPFPSELPSENRAALCWSIESCLSGTVHA</sequence>
<evidence type="ECO:0000256" key="1">
    <source>
        <dbReference type="SAM" id="MobiDB-lite"/>
    </source>
</evidence>